<dbReference type="Pfam" id="PF00850">
    <property type="entry name" value="Hist_deacetyl"/>
    <property type="match status" value="1"/>
</dbReference>
<sequence>MTTAYFSFQQHFTHDTGDDHPEHAMRILAIEQELKKRGLWEQLDIRDGQTANEPDILRAHSPGYVEQLQLIQPQQGHIYVDEDTPMSAGSLDAARYSVGTCTLALDQLMKNEFNNAFVAVRPPGHHAEHRKSMGFCFFNNIAITALRAAEVHHLQRIAILDFDAHQGNGTIDILKNDPRFLMLSSFQHPFFPYTHYQDNKYSNLINVHLDAGSGSVEFRSKIDDLWGPALRGFAPELILVSAGFDAHRDDPMAELCLLDDDYRWMGDWIRAYAAPRHLPVLAILEGGYDLNALGRSVSEFIATMLRRD</sequence>
<accession>A0A9X7YNI6</accession>
<feature type="domain" description="Histone deacetylase" evidence="2">
    <location>
        <begin position="20"/>
        <end position="303"/>
    </location>
</feature>
<dbReference type="PANTHER" id="PTHR10625:SF10">
    <property type="entry name" value="HISTONE DEACETYLASE HDAC1"/>
    <property type="match status" value="1"/>
</dbReference>
<keyword evidence="4" id="KW-1185">Reference proteome</keyword>
<dbReference type="Gene3D" id="3.40.800.20">
    <property type="entry name" value="Histone deacetylase domain"/>
    <property type="match status" value="1"/>
</dbReference>
<evidence type="ECO:0000259" key="2">
    <source>
        <dbReference type="Pfam" id="PF00850"/>
    </source>
</evidence>
<dbReference type="InterPro" id="IPR023696">
    <property type="entry name" value="Ureohydrolase_dom_sf"/>
</dbReference>
<dbReference type="Proteomes" id="UP000596074">
    <property type="component" value="Chromosome"/>
</dbReference>
<dbReference type="PRINTS" id="PR01270">
    <property type="entry name" value="HDASUPER"/>
</dbReference>
<reference evidence="3 4" key="1">
    <citation type="submission" date="2019-11" db="EMBL/GenBank/DDBJ databases">
        <title>Venatorbacter sp. nov. a predator of Campylobacter and other Gram-negative bacteria.</title>
        <authorList>
            <person name="Saeedi A."/>
            <person name="Cummings N.J."/>
            <person name="Connerton I.F."/>
            <person name="Connerton P.L."/>
        </authorList>
    </citation>
    <scope>NUCLEOTIDE SEQUENCE [LARGE SCALE GENOMIC DNA]</scope>
    <source>
        <strain evidence="3">XL5</strain>
    </source>
</reference>
<dbReference type="InterPro" id="IPR023801">
    <property type="entry name" value="His_deacetylse_dom"/>
</dbReference>
<dbReference type="GO" id="GO:0004407">
    <property type="term" value="F:histone deacetylase activity"/>
    <property type="evidence" value="ECO:0007669"/>
    <property type="project" value="TreeGrafter"/>
</dbReference>
<dbReference type="GO" id="GO:0040029">
    <property type="term" value="P:epigenetic regulation of gene expression"/>
    <property type="evidence" value="ECO:0007669"/>
    <property type="project" value="TreeGrafter"/>
</dbReference>
<dbReference type="RefSeq" id="WP_228346690.1">
    <property type="nucleotide sequence ID" value="NZ_CP046056.1"/>
</dbReference>
<dbReference type="KEGG" id="vcw:GJQ55_06430"/>
<organism evidence="3 4">
    <name type="scientific">Venatoribacter cucullus</name>
    <dbReference type="NCBI Taxonomy" id="2661630"/>
    <lineage>
        <taxon>Bacteria</taxon>
        <taxon>Pseudomonadati</taxon>
        <taxon>Pseudomonadota</taxon>
        <taxon>Gammaproteobacteria</taxon>
        <taxon>Oceanospirillales</taxon>
        <taxon>Oceanospirillaceae</taxon>
        <taxon>Venatoribacter</taxon>
    </lineage>
</organism>
<protein>
    <submittedName>
        <fullName evidence="3">Histone deacetylase family protein</fullName>
    </submittedName>
</protein>
<comment type="similarity">
    <text evidence="1">Belongs to the histone deacetylase family.</text>
</comment>
<proteinExistence type="inferred from homology"/>
<gene>
    <name evidence="3" type="ORF">GJQ55_06430</name>
</gene>
<dbReference type="PANTHER" id="PTHR10625">
    <property type="entry name" value="HISTONE DEACETYLASE HDAC1-RELATED"/>
    <property type="match status" value="1"/>
</dbReference>
<evidence type="ECO:0000313" key="3">
    <source>
        <dbReference type="EMBL" id="QQD24133.1"/>
    </source>
</evidence>
<dbReference type="AlphaFoldDB" id="A0A9X7YNI6"/>
<dbReference type="EMBL" id="CP046056">
    <property type="protein sequence ID" value="QQD24133.1"/>
    <property type="molecule type" value="Genomic_DNA"/>
</dbReference>
<dbReference type="InterPro" id="IPR037138">
    <property type="entry name" value="His_deacetylse_dom_sf"/>
</dbReference>
<name>A0A9X7YNI6_9GAMM</name>
<dbReference type="SUPFAM" id="SSF52768">
    <property type="entry name" value="Arginase/deacetylase"/>
    <property type="match status" value="1"/>
</dbReference>
<dbReference type="InterPro" id="IPR000286">
    <property type="entry name" value="HDACs"/>
</dbReference>
<dbReference type="CDD" id="cd11599">
    <property type="entry name" value="HDAC_classII_2"/>
    <property type="match status" value="1"/>
</dbReference>
<evidence type="ECO:0000256" key="1">
    <source>
        <dbReference type="ARBA" id="ARBA00005947"/>
    </source>
</evidence>
<evidence type="ECO:0000313" key="4">
    <source>
        <dbReference type="Proteomes" id="UP000596074"/>
    </source>
</evidence>